<dbReference type="Proteomes" id="UP001385951">
    <property type="component" value="Unassembled WGS sequence"/>
</dbReference>
<comment type="caution">
    <text evidence="2">The sequence shown here is derived from an EMBL/GenBank/DDBJ whole genome shotgun (WGS) entry which is preliminary data.</text>
</comment>
<evidence type="ECO:0000256" key="1">
    <source>
        <dbReference type="SAM" id="MobiDB-lite"/>
    </source>
</evidence>
<evidence type="ECO:0000313" key="3">
    <source>
        <dbReference type="Proteomes" id="UP001385951"/>
    </source>
</evidence>
<keyword evidence="3" id="KW-1185">Reference proteome</keyword>
<protein>
    <submittedName>
        <fullName evidence="2">Uncharacterized protein</fullName>
    </submittedName>
</protein>
<dbReference type="SUPFAM" id="SSF54427">
    <property type="entry name" value="NTF2-like"/>
    <property type="match status" value="1"/>
</dbReference>
<accession>A0AAW0FUN4</accession>
<gene>
    <name evidence="2" type="ORF">QCA50_011676</name>
</gene>
<sequence length="175" mass="19731">MSSDDPIPAPNDEPAQAASVWDQKPIVPDDPSPQLRTVLHFIQGLQNHDYSFVATTLSEDFLMCILPQSLGVPCRPREEWLEKCRRSSLVWPKTFRLDILDINESPGKVWVHGIGTARAKTGKSYENEMLMMFKLSNGTESPDGLPKVLELKEFMDSLYISNWAAEVGKTLNQIK</sequence>
<dbReference type="EMBL" id="JASBNA010000021">
    <property type="protein sequence ID" value="KAK7685313.1"/>
    <property type="molecule type" value="Genomic_DNA"/>
</dbReference>
<name>A0AAW0FUN4_9APHY</name>
<dbReference type="Gene3D" id="3.10.450.50">
    <property type="match status" value="1"/>
</dbReference>
<dbReference type="AlphaFoldDB" id="A0AAW0FUN4"/>
<reference evidence="2 3" key="1">
    <citation type="submission" date="2022-09" db="EMBL/GenBank/DDBJ databases">
        <authorList>
            <person name="Palmer J.M."/>
        </authorList>
    </citation>
    <scope>NUCLEOTIDE SEQUENCE [LARGE SCALE GENOMIC DNA]</scope>
    <source>
        <strain evidence="2 3">DSM 7382</strain>
    </source>
</reference>
<organism evidence="2 3">
    <name type="scientific">Cerrena zonata</name>
    <dbReference type="NCBI Taxonomy" id="2478898"/>
    <lineage>
        <taxon>Eukaryota</taxon>
        <taxon>Fungi</taxon>
        <taxon>Dikarya</taxon>
        <taxon>Basidiomycota</taxon>
        <taxon>Agaricomycotina</taxon>
        <taxon>Agaricomycetes</taxon>
        <taxon>Polyporales</taxon>
        <taxon>Cerrenaceae</taxon>
        <taxon>Cerrena</taxon>
    </lineage>
</organism>
<feature type="region of interest" description="Disordered" evidence="1">
    <location>
        <begin position="1"/>
        <end position="26"/>
    </location>
</feature>
<proteinExistence type="predicted"/>
<dbReference type="InterPro" id="IPR032710">
    <property type="entry name" value="NTF2-like_dom_sf"/>
</dbReference>
<evidence type="ECO:0000313" key="2">
    <source>
        <dbReference type="EMBL" id="KAK7685313.1"/>
    </source>
</evidence>